<protein>
    <recommendedName>
        <fullName evidence="6">UvrD-like helicase C-terminal domain-containing protein</fullName>
    </recommendedName>
</protein>
<evidence type="ECO:0000313" key="8">
    <source>
        <dbReference type="Proteomes" id="UP000525329"/>
    </source>
</evidence>
<comment type="caution">
    <text evidence="7">The sequence shown here is derived from an EMBL/GenBank/DDBJ whole genome shotgun (WGS) entry which is preliminary data.</text>
</comment>
<keyword evidence="5" id="KW-0472">Membrane</keyword>
<evidence type="ECO:0000256" key="1">
    <source>
        <dbReference type="ARBA" id="ARBA00022741"/>
    </source>
</evidence>
<keyword evidence="5" id="KW-0812">Transmembrane</keyword>
<dbReference type="GO" id="GO:0003677">
    <property type="term" value="F:DNA binding"/>
    <property type="evidence" value="ECO:0007669"/>
    <property type="project" value="InterPro"/>
</dbReference>
<evidence type="ECO:0000256" key="3">
    <source>
        <dbReference type="ARBA" id="ARBA00022806"/>
    </source>
</evidence>
<dbReference type="GO" id="GO:0016787">
    <property type="term" value="F:hydrolase activity"/>
    <property type="evidence" value="ECO:0007669"/>
    <property type="project" value="UniProtKB-KW"/>
</dbReference>
<proteinExistence type="predicted"/>
<dbReference type="Proteomes" id="UP000525329">
    <property type="component" value="Unassembled WGS sequence"/>
</dbReference>
<dbReference type="AlphaFoldDB" id="A0A853GCQ4"/>
<dbReference type="EMBL" id="JACCHU010000002">
    <property type="protein sequence ID" value="NYT52616.1"/>
    <property type="molecule type" value="Genomic_DNA"/>
</dbReference>
<dbReference type="SUPFAM" id="SSF52540">
    <property type="entry name" value="P-loop containing nucleoside triphosphate hydrolases"/>
    <property type="match status" value="1"/>
</dbReference>
<keyword evidence="1" id="KW-0547">Nucleotide-binding</keyword>
<evidence type="ECO:0000259" key="6">
    <source>
        <dbReference type="Pfam" id="PF13361"/>
    </source>
</evidence>
<dbReference type="InterPro" id="IPR027417">
    <property type="entry name" value="P-loop_NTPase"/>
</dbReference>
<dbReference type="Gene3D" id="3.40.50.300">
    <property type="entry name" value="P-loop containing nucleotide triphosphate hydrolases"/>
    <property type="match status" value="1"/>
</dbReference>
<accession>A0A853GCQ4</accession>
<dbReference type="GO" id="GO:0000725">
    <property type="term" value="P:recombinational repair"/>
    <property type="evidence" value="ECO:0007669"/>
    <property type="project" value="TreeGrafter"/>
</dbReference>
<organism evidence="7 8">
    <name type="scientific">Candidatus Vesicomyosocius endoextente</name>
    <dbReference type="NCBI Taxonomy" id="2738853"/>
    <lineage>
        <taxon>Bacteria</taxon>
        <taxon>Pseudomonadati</taxon>
        <taxon>Pseudomonadota</taxon>
        <taxon>Gammaproteobacteria</taxon>
        <taxon>Candidatus Pseudothioglobaceae</taxon>
        <taxon>Candidatus Vesicomyidisocius</taxon>
    </lineage>
</organism>
<evidence type="ECO:0000313" key="7">
    <source>
        <dbReference type="EMBL" id="NYT52616.1"/>
    </source>
</evidence>
<keyword evidence="2" id="KW-0378">Hydrolase</keyword>
<evidence type="ECO:0000256" key="5">
    <source>
        <dbReference type="SAM" id="Phobius"/>
    </source>
</evidence>
<reference evidence="7 8" key="1">
    <citation type="submission" date="2020-05" db="EMBL/GenBank/DDBJ databases">
        <title>Horizontal transmission and recombination maintain forever young bacterial symbiont genomes.</title>
        <authorList>
            <person name="Russell S.L."/>
            <person name="Pepper-Tunick E."/>
            <person name="Svedberg J."/>
            <person name="Byrne A."/>
            <person name="Ruelas Castillo J."/>
            <person name="Vollmers C."/>
            <person name="Beinart R.A."/>
            <person name="Corbett-Detig R."/>
        </authorList>
    </citation>
    <scope>NUCLEOTIDE SEQUENCE [LARGE SCALE GENOMIC DNA]</scope>
    <source>
        <strain evidence="7">Monterey_2004</strain>
    </source>
</reference>
<sequence>MKAKFQTIYFSKGLEADVVIILRCNAENLGLLNHMEENTVLNLLLSKTDQFKNTEERRLFYVAMTLVKEMLYFIIYS</sequence>
<dbReference type="InterPro" id="IPR000212">
    <property type="entry name" value="DNA_helicase_UvrD/REP"/>
</dbReference>
<evidence type="ECO:0000256" key="2">
    <source>
        <dbReference type="ARBA" id="ARBA00022801"/>
    </source>
</evidence>
<feature type="transmembrane region" description="Helical" evidence="5">
    <location>
        <begin position="59"/>
        <end position="76"/>
    </location>
</feature>
<keyword evidence="4" id="KW-0067">ATP-binding</keyword>
<feature type="domain" description="UvrD-like helicase C-terminal" evidence="6">
    <location>
        <begin position="6"/>
        <end position="76"/>
    </location>
</feature>
<dbReference type="GO" id="GO:0005524">
    <property type="term" value="F:ATP binding"/>
    <property type="evidence" value="ECO:0007669"/>
    <property type="project" value="UniProtKB-KW"/>
</dbReference>
<dbReference type="GO" id="GO:0005829">
    <property type="term" value="C:cytosol"/>
    <property type="evidence" value="ECO:0007669"/>
    <property type="project" value="TreeGrafter"/>
</dbReference>
<dbReference type="Pfam" id="PF13361">
    <property type="entry name" value="UvrD_C"/>
    <property type="match status" value="1"/>
</dbReference>
<name>A0A853GCQ4_9GAMM</name>
<gene>
    <name evidence="7" type="ORF">H0A74_03475</name>
</gene>
<dbReference type="PANTHER" id="PTHR11070">
    <property type="entry name" value="UVRD / RECB / PCRA DNA HELICASE FAMILY MEMBER"/>
    <property type="match status" value="1"/>
</dbReference>
<keyword evidence="5" id="KW-1133">Transmembrane helix</keyword>
<dbReference type="PANTHER" id="PTHR11070:SF63">
    <property type="entry name" value="DNA HELICASE IV"/>
    <property type="match status" value="1"/>
</dbReference>
<dbReference type="GO" id="GO:0043138">
    <property type="term" value="F:3'-5' DNA helicase activity"/>
    <property type="evidence" value="ECO:0007669"/>
    <property type="project" value="TreeGrafter"/>
</dbReference>
<evidence type="ECO:0000256" key="4">
    <source>
        <dbReference type="ARBA" id="ARBA00022840"/>
    </source>
</evidence>
<dbReference type="InterPro" id="IPR014017">
    <property type="entry name" value="DNA_helicase_UvrD-like_C"/>
</dbReference>
<keyword evidence="3" id="KW-0347">Helicase</keyword>